<sequence length="278" mass="31234">MNDLRIATAQCEHRDGDKAYNLSRVETLTRRAVEAGAQIVSFHEGCIPAYSWLQPLSKSQLADVAEPVPDGPSVRELIRIASDYRTIIMAGLIEQDSGHLYNTYVTVSPEGFLTRFRKLHPFVSPHLSPGEGYNVIELCGWQVGFLICYDNNLVENPRITTMMGAQLIVAPHVTCCLPSNMPGRGIVERSLWDNRHRDPVSLRQQFRGPKGRDWLMRWLPTRAYENGVYYAFSNPIGWDYDTVKPGLSMIIDPFGEIVAESDALDDDVVVGLLTPEKL</sequence>
<dbReference type="EMBL" id="UINC01090660">
    <property type="protein sequence ID" value="SVC42800.1"/>
    <property type="molecule type" value="Genomic_DNA"/>
</dbReference>
<name>A0A382M1Z5_9ZZZZ</name>
<dbReference type="PANTHER" id="PTHR43674">
    <property type="entry name" value="NITRILASE C965.09-RELATED"/>
    <property type="match status" value="1"/>
</dbReference>
<dbReference type="InterPro" id="IPR050345">
    <property type="entry name" value="Aliph_Amidase/BUP"/>
</dbReference>
<evidence type="ECO:0000259" key="2">
    <source>
        <dbReference type="PROSITE" id="PS50263"/>
    </source>
</evidence>
<keyword evidence="1" id="KW-0378">Hydrolase</keyword>
<reference evidence="3" key="1">
    <citation type="submission" date="2018-05" db="EMBL/GenBank/DDBJ databases">
        <authorList>
            <person name="Lanie J.A."/>
            <person name="Ng W.-L."/>
            <person name="Kazmierczak K.M."/>
            <person name="Andrzejewski T.M."/>
            <person name="Davidsen T.M."/>
            <person name="Wayne K.J."/>
            <person name="Tettelin H."/>
            <person name="Glass J.I."/>
            <person name="Rusch D."/>
            <person name="Podicherti R."/>
            <person name="Tsui H.-C.T."/>
            <person name="Winkler M.E."/>
        </authorList>
    </citation>
    <scope>NUCLEOTIDE SEQUENCE</scope>
</reference>
<dbReference type="GO" id="GO:0016811">
    <property type="term" value="F:hydrolase activity, acting on carbon-nitrogen (but not peptide) bonds, in linear amides"/>
    <property type="evidence" value="ECO:0007669"/>
    <property type="project" value="UniProtKB-ARBA"/>
</dbReference>
<evidence type="ECO:0000256" key="1">
    <source>
        <dbReference type="ARBA" id="ARBA00022801"/>
    </source>
</evidence>
<dbReference type="PROSITE" id="PS50263">
    <property type="entry name" value="CN_HYDROLASE"/>
    <property type="match status" value="1"/>
</dbReference>
<dbReference type="Gene3D" id="3.60.110.10">
    <property type="entry name" value="Carbon-nitrogen hydrolase"/>
    <property type="match status" value="1"/>
</dbReference>
<feature type="domain" description="CN hydrolase" evidence="2">
    <location>
        <begin position="4"/>
        <end position="275"/>
    </location>
</feature>
<organism evidence="3">
    <name type="scientific">marine metagenome</name>
    <dbReference type="NCBI Taxonomy" id="408172"/>
    <lineage>
        <taxon>unclassified sequences</taxon>
        <taxon>metagenomes</taxon>
        <taxon>ecological metagenomes</taxon>
    </lineage>
</organism>
<dbReference type="PANTHER" id="PTHR43674:SF2">
    <property type="entry name" value="BETA-UREIDOPROPIONASE"/>
    <property type="match status" value="1"/>
</dbReference>
<dbReference type="SUPFAM" id="SSF56317">
    <property type="entry name" value="Carbon-nitrogen hydrolase"/>
    <property type="match status" value="1"/>
</dbReference>
<dbReference type="AlphaFoldDB" id="A0A382M1Z5"/>
<dbReference type="InterPro" id="IPR003010">
    <property type="entry name" value="C-N_Hydrolase"/>
</dbReference>
<proteinExistence type="predicted"/>
<feature type="non-terminal residue" evidence="3">
    <location>
        <position position="278"/>
    </location>
</feature>
<dbReference type="Pfam" id="PF00795">
    <property type="entry name" value="CN_hydrolase"/>
    <property type="match status" value="1"/>
</dbReference>
<evidence type="ECO:0000313" key="3">
    <source>
        <dbReference type="EMBL" id="SVC42800.1"/>
    </source>
</evidence>
<gene>
    <name evidence="3" type="ORF">METZ01_LOCUS295654</name>
</gene>
<protein>
    <recommendedName>
        <fullName evidence="2">CN hydrolase domain-containing protein</fullName>
    </recommendedName>
</protein>
<accession>A0A382M1Z5</accession>
<dbReference type="InterPro" id="IPR036526">
    <property type="entry name" value="C-N_Hydrolase_sf"/>
</dbReference>